<dbReference type="PANTHER" id="PTHR43479:SF11">
    <property type="entry name" value="ACREF_ENVCD OPERON REPRESSOR-RELATED"/>
    <property type="match status" value="1"/>
</dbReference>
<evidence type="ECO:0000256" key="2">
    <source>
        <dbReference type="PROSITE-ProRule" id="PRU00335"/>
    </source>
</evidence>
<dbReference type="InterPro" id="IPR009057">
    <property type="entry name" value="Homeodomain-like_sf"/>
</dbReference>
<accession>A0A2T5C0Q6</accession>
<dbReference type="RefSeq" id="WP_107822629.1">
    <property type="nucleotide sequence ID" value="NZ_OY782574.1"/>
</dbReference>
<dbReference type="PRINTS" id="PR00455">
    <property type="entry name" value="HTHTETR"/>
</dbReference>
<reference evidence="4 5" key="1">
    <citation type="submission" date="2018-04" db="EMBL/GenBank/DDBJ databases">
        <title>Genomic Encyclopedia of Archaeal and Bacterial Type Strains, Phase II (KMG-II): from individual species to whole genera.</title>
        <authorList>
            <person name="Goeker M."/>
        </authorList>
    </citation>
    <scope>NUCLEOTIDE SEQUENCE [LARGE SCALE GENOMIC DNA]</scope>
    <source>
        <strain evidence="4 5">DSM 28823</strain>
    </source>
</reference>
<dbReference type="InterPro" id="IPR001647">
    <property type="entry name" value="HTH_TetR"/>
</dbReference>
<dbReference type="Gene3D" id="1.10.10.60">
    <property type="entry name" value="Homeodomain-like"/>
    <property type="match status" value="1"/>
</dbReference>
<evidence type="ECO:0000259" key="3">
    <source>
        <dbReference type="PROSITE" id="PS50977"/>
    </source>
</evidence>
<dbReference type="PANTHER" id="PTHR43479">
    <property type="entry name" value="ACREF/ENVCD OPERON REPRESSOR-RELATED"/>
    <property type="match status" value="1"/>
</dbReference>
<evidence type="ECO:0000313" key="4">
    <source>
        <dbReference type="EMBL" id="PTN08183.1"/>
    </source>
</evidence>
<dbReference type="InterPro" id="IPR050624">
    <property type="entry name" value="HTH-type_Tx_Regulator"/>
</dbReference>
<dbReference type="InterPro" id="IPR036271">
    <property type="entry name" value="Tet_transcr_reg_TetR-rel_C_sf"/>
</dbReference>
<feature type="DNA-binding region" description="H-T-H motif" evidence="2">
    <location>
        <begin position="28"/>
        <end position="47"/>
    </location>
</feature>
<dbReference type="Gene3D" id="1.10.357.10">
    <property type="entry name" value="Tetracycline Repressor, domain 2"/>
    <property type="match status" value="1"/>
</dbReference>
<dbReference type="EMBL" id="QAAD01000010">
    <property type="protein sequence ID" value="PTN08183.1"/>
    <property type="molecule type" value="Genomic_DNA"/>
</dbReference>
<proteinExistence type="predicted"/>
<dbReference type="SUPFAM" id="SSF46689">
    <property type="entry name" value="Homeodomain-like"/>
    <property type="match status" value="1"/>
</dbReference>
<feature type="domain" description="HTH tetR-type" evidence="3">
    <location>
        <begin position="5"/>
        <end position="65"/>
    </location>
</feature>
<dbReference type="GO" id="GO:0003677">
    <property type="term" value="F:DNA binding"/>
    <property type="evidence" value="ECO:0007669"/>
    <property type="project" value="UniProtKB-UniRule"/>
</dbReference>
<sequence length="193" mass="22869">MNKDELVKLEIIGQAQKLFQQYGLKKTTMDEIATACGKAKSTLYHYFNSKEEVFDSVIEMELTKLRRMVKEQVEEQKTIQEKLKTYMIEFQKGTLSMLNVYRIVAHVNYDKKCQRERFARMMEFEKNYVLRIIQDAYDSGEFRSVAQEDLPLMAELLLAGFYGSLKYLIDRDDDYDQEKLERLADIFTSKLFN</sequence>
<dbReference type="AlphaFoldDB" id="A0A2T5C0Q6"/>
<evidence type="ECO:0000256" key="1">
    <source>
        <dbReference type="ARBA" id="ARBA00023125"/>
    </source>
</evidence>
<name>A0A2T5C0Q6_9BACT</name>
<keyword evidence="1 2" id="KW-0238">DNA-binding</keyword>
<dbReference type="Proteomes" id="UP000243525">
    <property type="component" value="Unassembled WGS sequence"/>
</dbReference>
<gene>
    <name evidence="4" type="ORF">C8N47_11069</name>
</gene>
<comment type="caution">
    <text evidence="4">The sequence shown here is derived from an EMBL/GenBank/DDBJ whole genome shotgun (WGS) entry which is preliminary data.</text>
</comment>
<dbReference type="PROSITE" id="PS50977">
    <property type="entry name" value="HTH_TETR_2"/>
    <property type="match status" value="1"/>
</dbReference>
<dbReference type="SUPFAM" id="SSF48498">
    <property type="entry name" value="Tetracyclin repressor-like, C-terminal domain"/>
    <property type="match status" value="1"/>
</dbReference>
<keyword evidence="5" id="KW-1185">Reference proteome</keyword>
<dbReference type="OrthoDB" id="6430772at2"/>
<dbReference type="Pfam" id="PF00440">
    <property type="entry name" value="TetR_N"/>
    <property type="match status" value="1"/>
</dbReference>
<evidence type="ECO:0000313" key="5">
    <source>
        <dbReference type="Proteomes" id="UP000243525"/>
    </source>
</evidence>
<protein>
    <submittedName>
        <fullName evidence="4">TetR family transcriptional regulator</fullName>
    </submittedName>
</protein>
<organism evidence="4 5">
    <name type="scientific">Mangrovibacterium marinum</name>
    <dbReference type="NCBI Taxonomy" id="1639118"/>
    <lineage>
        <taxon>Bacteria</taxon>
        <taxon>Pseudomonadati</taxon>
        <taxon>Bacteroidota</taxon>
        <taxon>Bacteroidia</taxon>
        <taxon>Marinilabiliales</taxon>
        <taxon>Prolixibacteraceae</taxon>
        <taxon>Mangrovibacterium</taxon>
    </lineage>
</organism>